<gene>
    <name evidence="15" type="ORF">AKJ09_10666</name>
</gene>
<comment type="similarity">
    <text evidence="2 11 13">Belongs to the thiolase-like superfamily. Beta-ketoacyl-ACP synthases family.</text>
</comment>
<sequence>MRRVVVTGMGVVSPLGVGVERSWKALVAGQSGIRRIESFDVSDIPTKIAGQVPRGEGDGEFNPLALAPAKELRRLSDFILFAMAAASEAVNHAGWKPTDESELERTGVLIGSGIGGVSLIAENAIKLEKDGPRRISPYFIPASLVNEASGVVSIEHGFRGPNHSVVTACATGAHALGDAARLIALGDADVMVAGGTEAATCRLTLAGFSLMRAISTSFNDRPSEASRPWDRDRDGFVIGEGAGMVVLEELEHARKRGANILAELTGYGLSGDAHHVSAPDPHGDGARRAMKAALERARLSPDAIDYVNAHATSTPVGDPVEIEAVKALFGGHARTLSMSSTKSATGHLLGAAGAVEAIFAIMAMREGVVPPTLNLHSPDDGCDLDLVPREAKKRIVRNVLSNSFGFGGTNAAVVFSRV</sequence>
<evidence type="ECO:0000256" key="2">
    <source>
        <dbReference type="ARBA" id="ARBA00008467"/>
    </source>
</evidence>
<evidence type="ECO:0000256" key="6">
    <source>
        <dbReference type="ARBA" id="ARBA00022679"/>
    </source>
</evidence>
<dbReference type="STRING" id="1391654.AKJ09_10666"/>
<dbReference type="GO" id="GO:0005829">
    <property type="term" value="C:cytosol"/>
    <property type="evidence" value="ECO:0007669"/>
    <property type="project" value="TreeGrafter"/>
</dbReference>
<dbReference type="AlphaFoldDB" id="A0A0K1QE53"/>
<dbReference type="GO" id="GO:0004315">
    <property type="term" value="F:3-oxoacyl-[acyl-carrier-protein] synthase activity"/>
    <property type="evidence" value="ECO:0007669"/>
    <property type="project" value="UniProtKB-UniRule"/>
</dbReference>
<dbReference type="GO" id="GO:0006633">
    <property type="term" value="P:fatty acid biosynthetic process"/>
    <property type="evidence" value="ECO:0007669"/>
    <property type="project" value="UniProtKB-UniRule"/>
</dbReference>
<proteinExistence type="inferred from homology"/>
<keyword evidence="6 11" id="KW-0808">Transferase</keyword>
<evidence type="ECO:0000256" key="9">
    <source>
        <dbReference type="ARBA" id="ARBA00023160"/>
    </source>
</evidence>
<dbReference type="InterPro" id="IPR016039">
    <property type="entry name" value="Thiolase-like"/>
</dbReference>
<protein>
    <recommendedName>
        <fullName evidence="4 11">3-oxoacyl-[acyl-carrier-protein] synthase 2</fullName>
        <ecNumber evidence="3 11">2.3.1.179</ecNumber>
    </recommendedName>
</protein>
<evidence type="ECO:0000256" key="1">
    <source>
        <dbReference type="ARBA" id="ARBA00005194"/>
    </source>
</evidence>
<comment type="catalytic activity">
    <reaction evidence="11">
        <text>(9Z)-hexadecenoyl-[ACP] + malonyl-[ACP] + H(+) = 3-oxo-(11Z)-octadecenoyl-[ACP] + holo-[ACP] + CO2</text>
        <dbReference type="Rhea" id="RHEA:55040"/>
        <dbReference type="Rhea" id="RHEA-COMP:9623"/>
        <dbReference type="Rhea" id="RHEA-COMP:9685"/>
        <dbReference type="Rhea" id="RHEA-COMP:10800"/>
        <dbReference type="Rhea" id="RHEA-COMP:14074"/>
        <dbReference type="ChEBI" id="CHEBI:15378"/>
        <dbReference type="ChEBI" id="CHEBI:16526"/>
        <dbReference type="ChEBI" id="CHEBI:64479"/>
        <dbReference type="ChEBI" id="CHEBI:78449"/>
        <dbReference type="ChEBI" id="CHEBI:83989"/>
        <dbReference type="ChEBI" id="CHEBI:138538"/>
        <dbReference type="EC" id="2.3.1.179"/>
    </reaction>
</comment>
<dbReference type="Gene3D" id="3.40.47.10">
    <property type="match status" value="2"/>
</dbReference>
<dbReference type="CDD" id="cd00834">
    <property type="entry name" value="KAS_I_II"/>
    <property type="match status" value="1"/>
</dbReference>
<evidence type="ECO:0000256" key="13">
    <source>
        <dbReference type="RuleBase" id="RU003694"/>
    </source>
</evidence>
<dbReference type="InterPro" id="IPR017568">
    <property type="entry name" value="3-oxoacyl-ACP_synth-2"/>
</dbReference>
<dbReference type="FunFam" id="3.40.47.10:FF:000009">
    <property type="entry name" value="3-oxoacyl-[acyl-carrier-protein] synthase 2"/>
    <property type="match status" value="1"/>
</dbReference>
<evidence type="ECO:0000256" key="11">
    <source>
        <dbReference type="PIRNR" id="PIRNR000447"/>
    </source>
</evidence>
<dbReference type="InterPro" id="IPR020841">
    <property type="entry name" value="PKS_Beta-ketoAc_synthase_dom"/>
</dbReference>
<dbReference type="InterPro" id="IPR014031">
    <property type="entry name" value="Ketoacyl_synth_C"/>
</dbReference>
<keyword evidence="8" id="KW-0443">Lipid metabolism</keyword>
<dbReference type="UniPathway" id="UPA00094"/>
<dbReference type="NCBIfam" id="NF004970">
    <property type="entry name" value="PRK06333.1"/>
    <property type="match status" value="1"/>
</dbReference>
<feature type="domain" description="Ketosynthase family 3 (KS3)" evidence="14">
    <location>
        <begin position="1"/>
        <end position="417"/>
    </location>
</feature>
<dbReference type="InterPro" id="IPR018201">
    <property type="entry name" value="Ketoacyl_synth_AS"/>
</dbReference>
<dbReference type="KEGG" id="llu:AKJ09_10666"/>
<dbReference type="OrthoDB" id="9816204at2"/>
<dbReference type="PROSITE" id="PS52004">
    <property type="entry name" value="KS3_2"/>
    <property type="match status" value="1"/>
</dbReference>
<dbReference type="EMBL" id="CP012333">
    <property type="protein sequence ID" value="AKV04003.1"/>
    <property type="molecule type" value="Genomic_DNA"/>
</dbReference>
<evidence type="ECO:0000256" key="8">
    <source>
        <dbReference type="ARBA" id="ARBA00023098"/>
    </source>
</evidence>
<dbReference type="InterPro" id="IPR000794">
    <property type="entry name" value="Beta-ketoacyl_synthase"/>
</dbReference>
<dbReference type="NCBIfam" id="NF005589">
    <property type="entry name" value="PRK07314.1"/>
    <property type="match status" value="1"/>
</dbReference>
<evidence type="ECO:0000256" key="7">
    <source>
        <dbReference type="ARBA" id="ARBA00022832"/>
    </source>
</evidence>
<name>A0A0K1QE53_9BACT</name>
<keyword evidence="9 11" id="KW-0275">Fatty acid biosynthesis</keyword>
<dbReference type="NCBIfam" id="TIGR03150">
    <property type="entry name" value="fabF"/>
    <property type="match status" value="1"/>
</dbReference>
<comment type="catalytic activity">
    <reaction evidence="11">
        <text>a fatty acyl-[ACP] + malonyl-[ACP] + H(+) = a 3-oxoacyl-[ACP] + holo-[ACP] + CO2</text>
        <dbReference type="Rhea" id="RHEA:22836"/>
        <dbReference type="Rhea" id="RHEA-COMP:9623"/>
        <dbReference type="Rhea" id="RHEA-COMP:9685"/>
        <dbReference type="Rhea" id="RHEA-COMP:9916"/>
        <dbReference type="Rhea" id="RHEA-COMP:14125"/>
        <dbReference type="ChEBI" id="CHEBI:15378"/>
        <dbReference type="ChEBI" id="CHEBI:16526"/>
        <dbReference type="ChEBI" id="CHEBI:64479"/>
        <dbReference type="ChEBI" id="CHEBI:78449"/>
        <dbReference type="ChEBI" id="CHEBI:78776"/>
        <dbReference type="ChEBI" id="CHEBI:138651"/>
    </reaction>
</comment>
<evidence type="ECO:0000256" key="12">
    <source>
        <dbReference type="PIRSR" id="PIRSR000447-1"/>
    </source>
</evidence>
<dbReference type="Proteomes" id="UP000064967">
    <property type="component" value="Chromosome"/>
</dbReference>
<dbReference type="PROSITE" id="PS00606">
    <property type="entry name" value="KS3_1"/>
    <property type="match status" value="1"/>
</dbReference>
<dbReference type="PIRSF" id="PIRSF000447">
    <property type="entry name" value="KAS_II"/>
    <property type="match status" value="1"/>
</dbReference>
<evidence type="ECO:0000259" key="14">
    <source>
        <dbReference type="PROSITE" id="PS52004"/>
    </source>
</evidence>
<evidence type="ECO:0000256" key="3">
    <source>
        <dbReference type="ARBA" id="ARBA00012356"/>
    </source>
</evidence>
<keyword evidence="10 11" id="KW-0012">Acyltransferase</keyword>
<dbReference type="Pfam" id="PF02801">
    <property type="entry name" value="Ketoacyl-synt_C"/>
    <property type="match status" value="1"/>
</dbReference>
<dbReference type="EC" id="2.3.1.179" evidence="3 11"/>
<dbReference type="PANTHER" id="PTHR11712">
    <property type="entry name" value="POLYKETIDE SYNTHASE-RELATED"/>
    <property type="match status" value="1"/>
</dbReference>
<accession>A0A0K1QE53</accession>
<evidence type="ECO:0000313" key="15">
    <source>
        <dbReference type="EMBL" id="AKV04003.1"/>
    </source>
</evidence>
<evidence type="ECO:0000313" key="16">
    <source>
        <dbReference type="Proteomes" id="UP000064967"/>
    </source>
</evidence>
<dbReference type="PATRIC" id="fig|1391654.3.peg.10806"/>
<dbReference type="SUPFAM" id="SSF53901">
    <property type="entry name" value="Thiolase-like"/>
    <property type="match status" value="2"/>
</dbReference>
<dbReference type="RefSeq" id="WP_146654675.1">
    <property type="nucleotide sequence ID" value="NZ_CP012333.1"/>
</dbReference>
<feature type="active site" description="For beta-ketoacyl synthase activity" evidence="12">
    <location>
        <position position="169"/>
    </location>
</feature>
<dbReference type="SMART" id="SM00825">
    <property type="entry name" value="PKS_KS"/>
    <property type="match status" value="1"/>
</dbReference>
<evidence type="ECO:0000256" key="10">
    <source>
        <dbReference type="ARBA" id="ARBA00023315"/>
    </source>
</evidence>
<evidence type="ECO:0000256" key="4">
    <source>
        <dbReference type="ARBA" id="ARBA00014657"/>
    </source>
</evidence>
<comment type="pathway">
    <text evidence="1 11">Lipid metabolism; fatty acid biosynthesis.</text>
</comment>
<evidence type="ECO:0000256" key="5">
    <source>
        <dbReference type="ARBA" id="ARBA00022516"/>
    </source>
</evidence>
<dbReference type="Pfam" id="PF00109">
    <property type="entry name" value="ketoacyl-synt"/>
    <property type="match status" value="1"/>
</dbReference>
<dbReference type="InterPro" id="IPR014030">
    <property type="entry name" value="Ketoacyl_synth_N"/>
</dbReference>
<dbReference type="PANTHER" id="PTHR11712:SF321">
    <property type="entry name" value="3-OXOACYL-[ACYL-CARRIER-PROTEIN] SYNTHASE 2"/>
    <property type="match status" value="1"/>
</dbReference>
<keyword evidence="16" id="KW-1185">Reference proteome</keyword>
<keyword evidence="5 11" id="KW-0444">Lipid biosynthesis</keyword>
<comment type="function">
    <text evidence="11">Involved in the type II fatty acid elongation cycle. Catalyzes the elongation of a wide range of acyl-ACP by the addition of two carbons from malonyl-ACP to an acyl acceptor. Can efficiently catalyze the conversion of palmitoleoyl-ACP (cis-hexadec-9-enoyl-ACP) to cis-vaccenoyl-ACP (cis-octadec-11-enoyl-ACP), an essential step in the thermal regulation of fatty acid composition.</text>
</comment>
<reference evidence="15 16" key="1">
    <citation type="submission" date="2015-08" db="EMBL/GenBank/DDBJ databases">
        <authorList>
            <person name="Babu N.S."/>
            <person name="Beckwith C.J."/>
            <person name="Beseler K.G."/>
            <person name="Brison A."/>
            <person name="Carone J.V."/>
            <person name="Caskin T.P."/>
            <person name="Diamond M."/>
            <person name="Durham M.E."/>
            <person name="Foxe J.M."/>
            <person name="Go M."/>
            <person name="Henderson B.A."/>
            <person name="Jones I.B."/>
            <person name="McGettigan J.A."/>
            <person name="Micheletti S.J."/>
            <person name="Nasrallah M.E."/>
            <person name="Ortiz D."/>
            <person name="Piller C.R."/>
            <person name="Privatt S.R."/>
            <person name="Schneider S.L."/>
            <person name="Sharp S."/>
            <person name="Smith T.C."/>
            <person name="Stanton J.D."/>
            <person name="Ullery H.E."/>
            <person name="Wilson R.J."/>
            <person name="Serrano M.G."/>
            <person name="Buck G."/>
            <person name="Lee V."/>
            <person name="Wang Y."/>
            <person name="Carvalho R."/>
            <person name="Voegtly L."/>
            <person name="Shi R."/>
            <person name="Duckworth R."/>
            <person name="Johnson A."/>
            <person name="Loviza R."/>
            <person name="Walstead R."/>
            <person name="Shah Z."/>
            <person name="Kiflezghi M."/>
            <person name="Wade K."/>
            <person name="Ball S.L."/>
            <person name="Bradley K.W."/>
            <person name="Asai D.J."/>
            <person name="Bowman C.A."/>
            <person name="Russell D.A."/>
            <person name="Pope W.H."/>
            <person name="Jacobs-Sera D."/>
            <person name="Hendrix R.W."/>
            <person name="Hatfull G.F."/>
        </authorList>
    </citation>
    <scope>NUCLEOTIDE SEQUENCE [LARGE SCALE GENOMIC DNA]</scope>
    <source>
        <strain evidence="15 16">DSM 27648</strain>
    </source>
</reference>
<keyword evidence="7" id="KW-0276">Fatty acid metabolism</keyword>
<organism evidence="15 16">
    <name type="scientific">Labilithrix luteola</name>
    <dbReference type="NCBI Taxonomy" id="1391654"/>
    <lineage>
        <taxon>Bacteria</taxon>
        <taxon>Pseudomonadati</taxon>
        <taxon>Myxococcota</taxon>
        <taxon>Polyangia</taxon>
        <taxon>Polyangiales</taxon>
        <taxon>Labilitrichaceae</taxon>
        <taxon>Labilithrix</taxon>
    </lineage>
</organism>